<accession>J9GGH7</accession>
<dbReference type="AlphaFoldDB" id="J9GGH7"/>
<reference evidence="1" key="1">
    <citation type="journal article" date="2012" name="PLoS ONE">
        <title>Gene sets for utilization of primary and secondary nutrition supplies in the distal gut of endangered iberian lynx.</title>
        <authorList>
            <person name="Alcaide M."/>
            <person name="Messina E."/>
            <person name="Richter M."/>
            <person name="Bargiela R."/>
            <person name="Peplies J."/>
            <person name="Huws S.A."/>
            <person name="Newbold C.J."/>
            <person name="Golyshin P.N."/>
            <person name="Simon M.A."/>
            <person name="Lopez G."/>
            <person name="Yakimov M.M."/>
            <person name="Ferrer M."/>
        </authorList>
    </citation>
    <scope>NUCLEOTIDE SEQUENCE</scope>
</reference>
<sequence>MCQVIVGNLPTSFFPYDFFLFLGMLNKPYGFSFV</sequence>
<name>J9GGH7_9ZZZZ</name>
<organism evidence="1">
    <name type="scientific">gut metagenome</name>
    <dbReference type="NCBI Taxonomy" id="749906"/>
    <lineage>
        <taxon>unclassified sequences</taxon>
        <taxon>metagenomes</taxon>
        <taxon>organismal metagenomes</taxon>
    </lineage>
</organism>
<dbReference type="EMBL" id="AMCI01001285">
    <property type="protein sequence ID" value="EJX06029.1"/>
    <property type="molecule type" value="Genomic_DNA"/>
</dbReference>
<proteinExistence type="predicted"/>
<evidence type="ECO:0000313" key="1">
    <source>
        <dbReference type="EMBL" id="EJX06029.1"/>
    </source>
</evidence>
<comment type="caution">
    <text evidence="1">The sequence shown here is derived from an EMBL/GenBank/DDBJ whole genome shotgun (WGS) entry which is preliminary data.</text>
</comment>
<protein>
    <submittedName>
        <fullName evidence="1">Uncharacterized protein</fullName>
    </submittedName>
</protein>
<gene>
    <name evidence="1" type="ORF">EVA_05862</name>
</gene>